<name>A0A0V1JZ67_TRIPS</name>
<keyword evidence="3" id="KW-1185">Reference proteome</keyword>
<evidence type="ECO:0000313" key="2">
    <source>
        <dbReference type="EMBL" id="KRZ40250.1"/>
    </source>
</evidence>
<reference evidence="3 4" key="1">
    <citation type="submission" date="2015-01" db="EMBL/GenBank/DDBJ databases">
        <title>Evolution of Trichinella species and genotypes.</title>
        <authorList>
            <person name="Korhonen P.K."/>
            <person name="Edoardo P."/>
            <person name="Giuseppe L.R."/>
            <person name="Gasser R.B."/>
        </authorList>
    </citation>
    <scope>NUCLEOTIDE SEQUENCE [LARGE SCALE GENOMIC DNA]</scope>
    <source>
        <strain evidence="2">ISS176</strain>
        <strain evidence="1">ISS588</strain>
    </source>
</reference>
<dbReference type="AlphaFoldDB" id="A0A0V1JZ67"/>
<proteinExistence type="predicted"/>
<dbReference type="Proteomes" id="UP000054826">
    <property type="component" value="Unassembled WGS sequence"/>
</dbReference>
<accession>A0A0V1JZ67</accession>
<evidence type="ECO:0000313" key="3">
    <source>
        <dbReference type="Proteomes" id="UP000054805"/>
    </source>
</evidence>
<protein>
    <submittedName>
        <fullName evidence="2">Uncharacterized protein</fullName>
    </submittedName>
</protein>
<evidence type="ECO:0000313" key="1">
    <source>
        <dbReference type="EMBL" id="KRZ29716.1"/>
    </source>
</evidence>
<dbReference type="EMBL" id="JYDV01000028">
    <property type="protein sequence ID" value="KRZ40250.1"/>
    <property type="molecule type" value="Genomic_DNA"/>
</dbReference>
<organism evidence="2 4">
    <name type="scientific">Trichinella pseudospiralis</name>
    <name type="common">Parasitic roundworm</name>
    <dbReference type="NCBI Taxonomy" id="6337"/>
    <lineage>
        <taxon>Eukaryota</taxon>
        <taxon>Metazoa</taxon>
        <taxon>Ecdysozoa</taxon>
        <taxon>Nematoda</taxon>
        <taxon>Enoplea</taxon>
        <taxon>Dorylaimia</taxon>
        <taxon>Trichinellida</taxon>
        <taxon>Trichinellidae</taxon>
        <taxon>Trichinella</taxon>
    </lineage>
</organism>
<comment type="caution">
    <text evidence="2">The sequence shown here is derived from an EMBL/GenBank/DDBJ whole genome shotgun (WGS) entry which is preliminary data.</text>
</comment>
<gene>
    <name evidence="1" type="ORF">T4B_8030</name>
    <name evidence="2" type="ORF">T4C_7520</name>
</gene>
<dbReference type="Proteomes" id="UP000054805">
    <property type="component" value="Unassembled WGS sequence"/>
</dbReference>
<evidence type="ECO:0000313" key="4">
    <source>
        <dbReference type="Proteomes" id="UP000054826"/>
    </source>
</evidence>
<sequence length="117" mass="13664">MNVFSLLCVHQNNSVKKRRVVYAIKFSNSNFLINICEMAQQRSRFRNFIQSLIEVNIESVLVCNTKLVPANIANTEILQLFILLNEQYLESLRATRSIYLRSNVNWESSAAYTEDWN</sequence>
<dbReference type="EMBL" id="JYDS01000042">
    <property type="protein sequence ID" value="KRZ29716.1"/>
    <property type="molecule type" value="Genomic_DNA"/>
</dbReference>